<reference evidence="8 9" key="1">
    <citation type="submission" date="2024-02" db="EMBL/GenBank/DDBJ databases">
        <authorList>
            <person name="Chen Y."/>
            <person name="Shah S."/>
            <person name="Dougan E. K."/>
            <person name="Thang M."/>
            <person name="Chan C."/>
        </authorList>
    </citation>
    <scope>NUCLEOTIDE SEQUENCE [LARGE SCALE GENOMIC DNA]</scope>
</reference>
<evidence type="ECO:0000256" key="1">
    <source>
        <dbReference type="ARBA" id="ARBA00004141"/>
    </source>
</evidence>
<dbReference type="PANTHER" id="PTHR10217">
    <property type="entry name" value="VOLTAGE AND LIGAND GATED POTASSIUM CHANNEL"/>
    <property type="match status" value="1"/>
</dbReference>
<dbReference type="SUPFAM" id="SSF81324">
    <property type="entry name" value="Voltage-gated potassium channels"/>
    <property type="match status" value="1"/>
</dbReference>
<keyword evidence="4 6" id="KW-0472">Membrane</keyword>
<feature type="transmembrane region" description="Helical" evidence="6">
    <location>
        <begin position="512"/>
        <end position="536"/>
    </location>
</feature>
<dbReference type="InterPro" id="IPR018490">
    <property type="entry name" value="cNMP-bd_dom_sf"/>
</dbReference>
<sequence length="828" mass="92788">MDAFGDAGLRESFWDLHRKLGQSYQALYAEFTNLKRGADLDILEEEPFAPPAKAHTGTLPEAHDMFLDHRPRTGDSSAAPTSPGLPERWPASPPSGPRLMPLQRARAGTMEGALSMSSYGQGGLSLAQLISPRPLNRNISAPTGPGHHAERRTMSPDVLPQRRLSGSGVASMNARIFMDMVTPDRYADDRKAAVEKEPKMEKVVSRKNVSINLAGVASESMLSESMDDDLEALHRPRQCFTSVSLQPKASMRLAKVEQGIGGRGSKILEDLLSTTQKSRAGCDDKFVMTPGGRSRAIWDALRMLCVIIDIVVIPLRFFDSPIGDAKQSLSVFALIFWTCDIIASFRTGYFENGTLVMESQKVACHYLKRAFIFDFAVVLLDYILLGLDGFGPVDQLPEPIRIVQFIRMIRVGRLYKWNQMFFSLRERIESNNWVARISILNIICQILLLYHVVACIFFGIGKFYKGEISWIEHYGLAEQSFAYQYSTTLHWALCQLGMGSNIIEATNLPERLFGILAVLVAVVTFSSLVSLMTSLLTSLHNEREEELHQFRLLRSFLVRNQIDRALSQRVTRFLQHSWTVQREALSETQVPLLNLLSKSLQGELQFARHKRSLNLLAFVDQLFEGDNLQQKDVAHDIAASAITQNALASGEVVFYYQNLAEHVFMAHSGSLAYWQNGGKTVAKADIWIAEMCLWTPWSFVGDLITQEVTVFVSINQERFCDIVCKSPDTQHMAKSFAEDYVSSLNLYRVSSDLWQFPGEELEDDHGRNKFNIFGAKDRKRRASVLKGQKSDKCDELERANNLLPAANGLPGIVDFEGFEATTGARHGV</sequence>
<proteinExistence type="predicted"/>
<protein>
    <recommendedName>
        <fullName evidence="7">Ion transport domain-containing protein</fullName>
    </recommendedName>
</protein>
<dbReference type="Proteomes" id="UP001642484">
    <property type="component" value="Unassembled WGS sequence"/>
</dbReference>
<keyword evidence="9" id="KW-1185">Reference proteome</keyword>
<name>A0ABP0KL88_9DINO</name>
<dbReference type="Pfam" id="PF00520">
    <property type="entry name" value="Ion_trans"/>
    <property type="match status" value="1"/>
</dbReference>
<keyword evidence="2 6" id="KW-0812">Transmembrane</keyword>
<keyword evidence="3 6" id="KW-1133">Transmembrane helix</keyword>
<feature type="region of interest" description="Disordered" evidence="5">
    <location>
        <begin position="67"/>
        <end position="99"/>
    </location>
</feature>
<evidence type="ECO:0000256" key="4">
    <source>
        <dbReference type="ARBA" id="ARBA00023136"/>
    </source>
</evidence>
<dbReference type="SUPFAM" id="SSF51206">
    <property type="entry name" value="cAMP-binding domain-like"/>
    <property type="match status" value="1"/>
</dbReference>
<feature type="transmembrane region" description="Helical" evidence="6">
    <location>
        <begin position="370"/>
        <end position="387"/>
    </location>
</feature>
<evidence type="ECO:0000256" key="6">
    <source>
        <dbReference type="SAM" id="Phobius"/>
    </source>
</evidence>
<gene>
    <name evidence="8" type="ORF">CCMP2556_LOCUS16811</name>
</gene>
<comment type="subcellular location">
    <subcellularLocation>
        <location evidence="1">Membrane</location>
        <topology evidence="1">Multi-pass membrane protein</topology>
    </subcellularLocation>
</comment>
<dbReference type="PANTHER" id="PTHR10217:SF435">
    <property type="entry name" value="POTASSIUM VOLTAGE-GATED CHANNEL PROTEIN EAG"/>
    <property type="match status" value="1"/>
</dbReference>
<dbReference type="InterPro" id="IPR005821">
    <property type="entry name" value="Ion_trans_dom"/>
</dbReference>
<dbReference type="Gene3D" id="1.10.287.70">
    <property type="match status" value="1"/>
</dbReference>
<evidence type="ECO:0000259" key="7">
    <source>
        <dbReference type="Pfam" id="PF00520"/>
    </source>
</evidence>
<evidence type="ECO:0000313" key="8">
    <source>
        <dbReference type="EMBL" id="CAK9027612.1"/>
    </source>
</evidence>
<dbReference type="Gene3D" id="1.10.287.630">
    <property type="entry name" value="Helix hairpin bin"/>
    <property type="match status" value="1"/>
</dbReference>
<evidence type="ECO:0000256" key="2">
    <source>
        <dbReference type="ARBA" id="ARBA00022692"/>
    </source>
</evidence>
<organism evidence="8 9">
    <name type="scientific">Durusdinium trenchii</name>
    <dbReference type="NCBI Taxonomy" id="1381693"/>
    <lineage>
        <taxon>Eukaryota</taxon>
        <taxon>Sar</taxon>
        <taxon>Alveolata</taxon>
        <taxon>Dinophyceae</taxon>
        <taxon>Suessiales</taxon>
        <taxon>Symbiodiniaceae</taxon>
        <taxon>Durusdinium</taxon>
    </lineage>
</organism>
<comment type="caution">
    <text evidence="8">The sequence shown here is derived from an EMBL/GenBank/DDBJ whole genome shotgun (WGS) entry which is preliminary data.</text>
</comment>
<feature type="transmembrane region" description="Helical" evidence="6">
    <location>
        <begin position="329"/>
        <end position="349"/>
    </location>
</feature>
<evidence type="ECO:0000313" key="9">
    <source>
        <dbReference type="Proteomes" id="UP001642484"/>
    </source>
</evidence>
<evidence type="ECO:0000256" key="5">
    <source>
        <dbReference type="SAM" id="MobiDB-lite"/>
    </source>
</evidence>
<feature type="domain" description="Ion transport" evidence="7">
    <location>
        <begin position="297"/>
        <end position="542"/>
    </location>
</feature>
<evidence type="ECO:0000256" key="3">
    <source>
        <dbReference type="ARBA" id="ARBA00022989"/>
    </source>
</evidence>
<feature type="transmembrane region" description="Helical" evidence="6">
    <location>
        <begin position="433"/>
        <end position="460"/>
    </location>
</feature>
<dbReference type="EMBL" id="CAXAMN010009091">
    <property type="protein sequence ID" value="CAK9027612.1"/>
    <property type="molecule type" value="Genomic_DNA"/>
</dbReference>
<dbReference type="InterPro" id="IPR050818">
    <property type="entry name" value="KCNH_animal-type"/>
</dbReference>
<accession>A0ABP0KL88</accession>